<sequence>MSESRRTPQPSPTPLSARPASAEPVQIFEVSTLYGVATLAASLDAGQFGPPGAARRILLVSNNAATPEAATRLVTMNGFATLAQRFDEIIDWNEAIRPYHPSTWAPLRDESPMWERMFRNAWQLGSAPVELVVESVHVSPARALATIFSGSAIHVYADGLMSYGPTRERLPQWLGCRIQRLLHLDLVPGLRPLLLAEHTVEPEIVPSDAFVKVLGELGEAAAGEPELARVAADRPTAVLLGQYLAALNILTPEEEEELHAHMLRGAAAAGHECVVFKPHPTAPARYSQVLEKAAAQEGVRLHILQGPVLAEAVYDRCRPTLVVGCFSTALLTAAAYYDIPIAKVGTESLLDRLTPYQNSNRVPVTIVDFAVPDLEAVAEHTPTAPRQVDELAALVRTVGYCMQAKLHPLLREDAVQWLDAHLGEATARYFKRRRLTALALPGGGTSVRARLLRTSPSARWAARRIRAAQRALRQAG</sequence>
<gene>
    <name evidence="2" type="ORF">JW613_17190</name>
</gene>
<proteinExistence type="predicted"/>
<keyword evidence="3" id="KW-1185">Reference proteome</keyword>
<name>A0ABS3XYH2_9ACTN</name>
<dbReference type="Pfam" id="PF07388">
    <property type="entry name" value="A-2_8-polyST"/>
    <property type="match status" value="1"/>
</dbReference>
<evidence type="ECO:0000313" key="2">
    <source>
        <dbReference type="EMBL" id="MBO8200017.1"/>
    </source>
</evidence>
<comment type="caution">
    <text evidence="2">The sequence shown here is derived from an EMBL/GenBank/DDBJ whole genome shotgun (WGS) entry which is preliminary data.</text>
</comment>
<dbReference type="InterPro" id="IPR010866">
    <property type="entry name" value="A-2_8-polyST"/>
</dbReference>
<dbReference type="EMBL" id="JAFFZM010000009">
    <property type="protein sequence ID" value="MBO8200017.1"/>
    <property type="molecule type" value="Genomic_DNA"/>
</dbReference>
<dbReference type="GeneID" id="96260347"/>
<accession>A0ABS3XYH2</accession>
<evidence type="ECO:0008006" key="4">
    <source>
        <dbReference type="Google" id="ProtNLM"/>
    </source>
</evidence>
<dbReference type="Proteomes" id="UP000721954">
    <property type="component" value="Unassembled WGS sequence"/>
</dbReference>
<organism evidence="2 3">
    <name type="scientific">Streptomyces smyrnaeus</name>
    <dbReference type="NCBI Taxonomy" id="1387713"/>
    <lineage>
        <taxon>Bacteria</taxon>
        <taxon>Bacillati</taxon>
        <taxon>Actinomycetota</taxon>
        <taxon>Actinomycetes</taxon>
        <taxon>Kitasatosporales</taxon>
        <taxon>Streptomycetaceae</taxon>
        <taxon>Streptomyces</taxon>
    </lineage>
</organism>
<protein>
    <recommendedName>
        <fullName evidence="4">Capsule polysaccharide biosynthesis protein</fullName>
    </recommendedName>
</protein>
<reference evidence="2 3" key="1">
    <citation type="submission" date="2021-02" db="EMBL/GenBank/DDBJ databases">
        <title>Streptomyces spirodelae sp. nov., isolated from duckweed.</title>
        <authorList>
            <person name="Saimee Y."/>
            <person name="Duangmal K."/>
        </authorList>
    </citation>
    <scope>NUCLEOTIDE SEQUENCE [LARGE SCALE GENOMIC DNA]</scope>
    <source>
        <strain evidence="2 3">DSM 42105</strain>
    </source>
</reference>
<evidence type="ECO:0000256" key="1">
    <source>
        <dbReference type="SAM" id="MobiDB-lite"/>
    </source>
</evidence>
<feature type="region of interest" description="Disordered" evidence="1">
    <location>
        <begin position="1"/>
        <end position="21"/>
    </location>
</feature>
<dbReference type="RefSeq" id="WP_209211686.1">
    <property type="nucleotide sequence ID" value="NZ_JAFFZM010000009.1"/>
</dbReference>
<evidence type="ECO:0000313" key="3">
    <source>
        <dbReference type="Proteomes" id="UP000721954"/>
    </source>
</evidence>